<gene>
    <name evidence="3" type="ORF">H9809_04380</name>
</gene>
<dbReference type="EMBL" id="DXBG01000106">
    <property type="protein sequence ID" value="HIZ65128.1"/>
    <property type="molecule type" value="Genomic_DNA"/>
</dbReference>
<reference evidence="3" key="1">
    <citation type="journal article" date="2021" name="PeerJ">
        <title>Extensive microbial diversity within the chicken gut microbiome revealed by metagenomics and culture.</title>
        <authorList>
            <person name="Gilroy R."/>
            <person name="Ravi A."/>
            <person name="Getino M."/>
            <person name="Pursley I."/>
            <person name="Horton D.L."/>
            <person name="Alikhan N.F."/>
            <person name="Baker D."/>
            <person name="Gharbi K."/>
            <person name="Hall N."/>
            <person name="Watson M."/>
            <person name="Adriaenssens E.M."/>
            <person name="Foster-Nyarko E."/>
            <person name="Jarju S."/>
            <person name="Secka A."/>
            <person name="Antonio M."/>
            <person name="Oren A."/>
            <person name="Chaudhuri R.R."/>
            <person name="La Ragione R."/>
            <person name="Hildebrand F."/>
            <person name="Pallen M.J."/>
        </authorList>
    </citation>
    <scope>NUCLEOTIDE SEQUENCE</scope>
    <source>
        <strain evidence="3">1068</strain>
    </source>
</reference>
<dbReference type="InterPro" id="IPR043168">
    <property type="entry name" value="DegV_C"/>
</dbReference>
<dbReference type="GO" id="GO:0008289">
    <property type="term" value="F:lipid binding"/>
    <property type="evidence" value="ECO:0007669"/>
    <property type="project" value="UniProtKB-KW"/>
</dbReference>
<comment type="caution">
    <text evidence="3">The sequence shown here is derived from an EMBL/GenBank/DDBJ whole genome shotgun (WGS) entry which is preliminary data.</text>
</comment>
<evidence type="ECO:0000313" key="4">
    <source>
        <dbReference type="Proteomes" id="UP000824056"/>
    </source>
</evidence>
<evidence type="ECO:0000313" key="3">
    <source>
        <dbReference type="EMBL" id="HIZ65128.1"/>
    </source>
</evidence>
<accession>A0A9D2FPQ7</accession>
<dbReference type="AlphaFoldDB" id="A0A9D2FPQ7"/>
<dbReference type="PROSITE" id="PS51482">
    <property type="entry name" value="DEGV"/>
    <property type="match status" value="1"/>
</dbReference>
<proteinExistence type="predicted"/>
<name>A0A9D2FPQ7_9FIRM</name>
<dbReference type="PANTHER" id="PTHR33434">
    <property type="entry name" value="DEGV DOMAIN-CONTAINING PROTEIN DR_1986-RELATED"/>
    <property type="match status" value="1"/>
</dbReference>
<dbReference type="InterPro" id="IPR050270">
    <property type="entry name" value="DegV_domain_contain"/>
</dbReference>
<evidence type="ECO:0000256" key="2">
    <source>
        <dbReference type="ARBA" id="ARBA00023121"/>
    </source>
</evidence>
<dbReference type="SUPFAM" id="SSF82549">
    <property type="entry name" value="DAK1/DegV-like"/>
    <property type="match status" value="1"/>
</dbReference>
<dbReference type="Gene3D" id="3.30.1180.10">
    <property type="match status" value="1"/>
</dbReference>
<dbReference type="NCBIfam" id="TIGR00762">
    <property type="entry name" value="DegV"/>
    <property type="match status" value="1"/>
</dbReference>
<dbReference type="InterPro" id="IPR003797">
    <property type="entry name" value="DegV"/>
</dbReference>
<organism evidence="3 4">
    <name type="scientific">Candidatus Blautia pullicola</name>
    <dbReference type="NCBI Taxonomy" id="2838498"/>
    <lineage>
        <taxon>Bacteria</taxon>
        <taxon>Bacillati</taxon>
        <taxon>Bacillota</taxon>
        <taxon>Clostridia</taxon>
        <taxon>Lachnospirales</taxon>
        <taxon>Lachnospiraceae</taxon>
        <taxon>Blautia</taxon>
    </lineage>
</organism>
<keyword evidence="2" id="KW-0446">Lipid-binding</keyword>
<evidence type="ECO:0000256" key="1">
    <source>
        <dbReference type="ARBA" id="ARBA00003238"/>
    </source>
</evidence>
<feature type="non-terminal residue" evidence="3">
    <location>
        <position position="211"/>
    </location>
</feature>
<dbReference type="Pfam" id="PF02645">
    <property type="entry name" value="DegV"/>
    <property type="match status" value="1"/>
</dbReference>
<protein>
    <submittedName>
        <fullName evidence="3">DegV family protein</fullName>
    </submittedName>
</protein>
<reference evidence="3" key="2">
    <citation type="submission" date="2021-04" db="EMBL/GenBank/DDBJ databases">
        <authorList>
            <person name="Gilroy R."/>
        </authorList>
    </citation>
    <scope>NUCLEOTIDE SEQUENCE</scope>
    <source>
        <strain evidence="3">1068</strain>
    </source>
</reference>
<dbReference type="PANTHER" id="PTHR33434:SF3">
    <property type="entry name" value="DEGV DOMAIN-CONTAINING PROTEIN YITS"/>
    <property type="match status" value="1"/>
</dbReference>
<comment type="function">
    <text evidence="1">May bind long-chain fatty acids, such as palmitate, and may play a role in lipid transport or fatty acid metabolism.</text>
</comment>
<dbReference type="Proteomes" id="UP000824056">
    <property type="component" value="Unassembled WGS sequence"/>
</dbReference>
<sequence>MSEYKITCCSTADMPASYFEEKKIPYVCFHFLLDGKEYPDDLGKSISFENFYKMIAEGAQPTTAQVNTEQYMGLFEPILKEGKDVLHLTLSSGISGTINSANMAKVQMEEKYPERKVIIIDSLAASSGFGLLVDKAVENQEKGMSLEENASWIEANKNKLHHWFFSTDLTSFIRGGRISKVSGFFGQALNICPLMNVNDEGKLIPRNKYRG</sequence>
<dbReference type="Gene3D" id="3.40.50.10170">
    <property type="match status" value="1"/>
</dbReference>